<accession>A0A146JZF5</accession>
<name>A0A146JZF5_9EUKA</name>
<organism evidence="1">
    <name type="scientific">Trepomonas sp. PC1</name>
    <dbReference type="NCBI Taxonomy" id="1076344"/>
    <lineage>
        <taxon>Eukaryota</taxon>
        <taxon>Metamonada</taxon>
        <taxon>Diplomonadida</taxon>
        <taxon>Hexamitidae</taxon>
        <taxon>Hexamitinae</taxon>
        <taxon>Trepomonas</taxon>
    </lineage>
</organism>
<feature type="non-terminal residue" evidence="1">
    <location>
        <position position="319"/>
    </location>
</feature>
<dbReference type="AlphaFoldDB" id="A0A146JZF5"/>
<feature type="non-terminal residue" evidence="1">
    <location>
        <position position="1"/>
    </location>
</feature>
<reference evidence="1" key="1">
    <citation type="submission" date="2015-07" db="EMBL/GenBank/DDBJ databases">
        <title>Adaptation to a free-living lifestyle via gene acquisitions in the diplomonad Trepomonas sp. PC1.</title>
        <authorList>
            <person name="Xu F."/>
            <person name="Jerlstrom-Hultqvist J."/>
            <person name="Kolisko M."/>
            <person name="Simpson A.G.B."/>
            <person name="Roger A.J."/>
            <person name="Svard S.G."/>
            <person name="Andersson J.O."/>
        </authorList>
    </citation>
    <scope>NUCLEOTIDE SEQUENCE</scope>
    <source>
        <strain evidence="1">PC1</strain>
    </source>
</reference>
<evidence type="ECO:0000313" key="1">
    <source>
        <dbReference type="EMBL" id="JAP88769.1"/>
    </source>
</evidence>
<protein>
    <submittedName>
        <fullName evidence="1">Uncharacterized protein</fullName>
    </submittedName>
</protein>
<proteinExistence type="predicted"/>
<gene>
    <name evidence="1" type="ORF">TPC1_31736</name>
</gene>
<sequence>PVSQRLREIGFRNLRLLNCTQQNVDFASVEFCSSFEIKYSFEISSEKFKFARFTFQNLQSEEFDHICQIQAGVNQVSLEMGDDEKCACLKSVGVSTDEKMFFEVYGLQICEDELQNVISQLESKTCTKHSTTSTVFVSFIPPEKPLKVLLLNRVVVLNAENTLVLEVVNFVDSELQLNVCAENVKILQKTVCTDQKVEFADQIAFQAKNRVFVAVKGIIGENAAISVVINSQKHKIALNPTQILKCVYKAVFDHVFVTFKNVSDLAVKSTVKSEFGGQKRVFAQTLGKKSQFGQVFKVNHAFELKLDVELQIGDDQFGL</sequence>
<dbReference type="EMBL" id="GDID01007837">
    <property type="protein sequence ID" value="JAP88769.1"/>
    <property type="molecule type" value="Transcribed_RNA"/>
</dbReference>